<comment type="similarity">
    <text evidence="1">Belongs to the 'phage' integrase family.</text>
</comment>
<dbReference type="PANTHER" id="PTHR30629">
    <property type="entry name" value="PROPHAGE INTEGRASE"/>
    <property type="match status" value="1"/>
</dbReference>
<dbReference type="RefSeq" id="WP_189460237.1">
    <property type="nucleotide sequence ID" value="NZ_BMYO01000005.1"/>
</dbReference>
<comment type="caution">
    <text evidence="4">The sequence shown here is derived from an EMBL/GenBank/DDBJ whole genome shotgun (WGS) entry which is preliminary data.</text>
</comment>
<evidence type="ECO:0000256" key="2">
    <source>
        <dbReference type="ARBA" id="ARBA00022908"/>
    </source>
</evidence>
<feature type="domain" description="Integrase DNA-binding" evidence="3">
    <location>
        <begin position="3"/>
        <end position="78"/>
    </location>
</feature>
<protein>
    <recommendedName>
        <fullName evidence="3">Integrase DNA-binding domain-containing protein</fullName>
    </recommendedName>
</protein>
<evidence type="ECO:0000256" key="1">
    <source>
        <dbReference type="ARBA" id="ARBA00008857"/>
    </source>
</evidence>
<reference evidence="5" key="1">
    <citation type="journal article" date="2019" name="Int. J. Syst. Evol. Microbiol.">
        <title>The Global Catalogue of Microorganisms (GCM) 10K type strain sequencing project: providing services to taxonomists for standard genome sequencing and annotation.</title>
        <authorList>
            <consortium name="The Broad Institute Genomics Platform"/>
            <consortium name="The Broad Institute Genome Sequencing Center for Infectious Disease"/>
            <person name="Wu L."/>
            <person name="Ma J."/>
        </authorList>
    </citation>
    <scope>NUCLEOTIDE SEQUENCE [LARGE SCALE GENOMIC DNA]</scope>
    <source>
        <strain evidence="5">KCTC 23701</strain>
    </source>
</reference>
<keyword evidence="2" id="KW-0229">DNA integration</keyword>
<dbReference type="InterPro" id="IPR038488">
    <property type="entry name" value="Integrase_DNA-bd_sf"/>
</dbReference>
<dbReference type="InterPro" id="IPR050808">
    <property type="entry name" value="Phage_Integrase"/>
</dbReference>
<organism evidence="4 5">
    <name type="scientific">Jeongeupia chitinilytica</name>
    <dbReference type="NCBI Taxonomy" id="1041641"/>
    <lineage>
        <taxon>Bacteria</taxon>
        <taxon>Pseudomonadati</taxon>
        <taxon>Pseudomonadota</taxon>
        <taxon>Betaproteobacteria</taxon>
        <taxon>Neisseriales</taxon>
        <taxon>Chitinibacteraceae</taxon>
        <taxon>Jeongeupia</taxon>
    </lineage>
</organism>
<sequence length="79" mass="8833">MALTELQCQKAKPKERDYALPDTDGLFLLVRSTGGKSWKCDFVLRGKRHKPGLGKYPAVSLAEARRLLIAARRLAEHGQ</sequence>
<evidence type="ECO:0000259" key="3">
    <source>
        <dbReference type="Pfam" id="PF13356"/>
    </source>
</evidence>
<dbReference type="PANTHER" id="PTHR30629:SF2">
    <property type="entry name" value="PROPHAGE INTEGRASE INTS-RELATED"/>
    <property type="match status" value="1"/>
</dbReference>
<dbReference type="Gene3D" id="3.30.160.390">
    <property type="entry name" value="Integrase, DNA-binding domain"/>
    <property type="match status" value="1"/>
</dbReference>
<keyword evidence="5" id="KW-1185">Reference proteome</keyword>
<dbReference type="InterPro" id="IPR025166">
    <property type="entry name" value="Integrase_DNA_bind_dom"/>
</dbReference>
<dbReference type="Proteomes" id="UP000604737">
    <property type="component" value="Unassembled WGS sequence"/>
</dbReference>
<accession>A0ABQ3H2S0</accession>
<evidence type="ECO:0000313" key="5">
    <source>
        <dbReference type="Proteomes" id="UP000604737"/>
    </source>
</evidence>
<dbReference type="Pfam" id="PF13356">
    <property type="entry name" value="Arm-DNA-bind_3"/>
    <property type="match status" value="1"/>
</dbReference>
<proteinExistence type="inferred from homology"/>
<gene>
    <name evidence="4" type="ORF">GCM10007350_19220</name>
</gene>
<name>A0ABQ3H2S0_9NEIS</name>
<dbReference type="EMBL" id="BMYO01000005">
    <property type="protein sequence ID" value="GHD62868.1"/>
    <property type="molecule type" value="Genomic_DNA"/>
</dbReference>
<evidence type="ECO:0000313" key="4">
    <source>
        <dbReference type="EMBL" id="GHD62868.1"/>
    </source>
</evidence>